<evidence type="ECO:0000313" key="3">
    <source>
        <dbReference type="EMBL" id="GFO01076.1"/>
    </source>
</evidence>
<dbReference type="Pfam" id="PF23756">
    <property type="entry name" value="Beta-prop_HPS5"/>
    <property type="match status" value="1"/>
</dbReference>
<sequence>MSKPGGSAGLTHIFSELTSQDELNVPLGRSARLRYTCLSVCGKYVALGSNSGGTYIFSRDTLKYLQVVFSDTNAIPVDLVSLSPSDQLIGLGLSNGQISVFELNIEKRSKPERIRHTLDHSGHGITVMTWDSTSSKLYVGDDAGKISVISVPSRKTKTLFAAPSQVIALLDSAIYQLQWWKEKLLVSTVTHSHLFNTSKHTYSTIGTKPRAGEFGSCFFLEPNSQVPVIYCARPGSRMWEVSFEGKVLNTHQFKHLLAVPPVPVVRSRGETFEFANDVPYQAQSTNFLKMFSMGHFIITWSSKGLYMFDPINVKLAMWTQSIKGIKDVCVYRNDVYLFLENTTVRRLTILPIYQLFTVLASRGRWTLLAQMLLSADKVNFRLAALKKVKRDLLCSIYQGLKQGGEDQLLERVRASMEDVSEGSIDSLGTDSTEDFLDSLELKGYIFLSSGMVVREGLGAEGGVRSTDGSHIQRYIPEGFHRSSSDESVYKEDMAWERKEASEEEETSSADKVVKNHSASQQSSEAEDENCQQSLHKPSLSGEKGGGEERDGQWKGEENHLSAKNSHGKGHEKNMKEFEAAVSTESGSQSSDNFVEGECDLLDVNGDPRMKESYAGTDFDSSILERASNPHLQTLKSLENKEKVENYSHLPNRRVEIKEDCQVELQSVVSQNGGRGKPMTSTSFENHYPSSENMISKESDSNLLPSDTVLESISSVPSTDSFTKNPIAGKDFHLKDSNIGLISSGQKDAIEDFNQIKKARSLMESFASSVATIEDHHTEQLTESENVGQRISITIASADLTASASSTSSTPQENMYSSHSDSNDMPSLEEKSLLINELTDSVKYKAVAAETENLLSKTSSGSESLFGPEDSLKPAAQSKQLTRFASVPALSKDDEAIAKPQRQSRKKSRSKKSANSTSNFSSISGKLSRSASVGSVTEMFSKQEADPDTVSIGTISSIEEEEEFSMRKVHQDFHSTTEGTRESPDTGMLSHILASPAKSSATAFPTEERRHSETIPPLVDRLAAARSSMDFEDSLDQHRSNSLTSSGEHALSGSPRGSLSVLKDELSLKLKNQTKSFLRSLKENNILPRPGSLSKSDAQIDQQKSRSPPQPINNFESSSSNQSRSSDCALEGGEVGDKSTVDEVEEELVHMDCSHLCSIASEIKRKLLTSSKALLDPKELQALLARWSREIIIAVGHCCLEIESKRRQASYPQDRSEHVETPQDQVDELLSQNQVNHNPTSREDLGNKLITAVEDDASSLQTSGTFSTTNIKTNCVSPYDVASDCSSSQSQCPSHKLSQPPDINWWSFVHAKSPFSISSENLELFQWLTTRCWLCGVTGNILTTLDRLSSKSDSINLDSPKEGEPYIDHVQTDKMKTNLLDASFENVGGILKTEQSVISLFRTLLPSNVFEIFMKSKETTPPSLLSLVSDAFLPENGVNGDRSVSHSCNSYHSNTPHSLSSSSISSDVSESIHMDNGKLKHRQNGVDLKKHGCLSHEYSNFQCDSNDRRESVNKVDGHKHLTASHCVGLHHPSSDQTVPSQGAPWWCSSALRKDASLALFTRMLFFLLDYEQIKAALEDSRKTNGSFLLTWISLIDCSAAKGHGDIVSGILADRVVKSAVDYLRSGILPHRSAMMGHLLELFKQAPLMASDFCGELKKTVSPLDLVGMCILTGKPALIHLLRYFKQAMLDTATYFRPQRFEELVSQPEVRYLLLQAQLPALVRTDKTDVAMHPNFALASELENILPSNWVGILLAKIDSDDERENVFWLCSTIKYFKICIQLLTQKNQWRRLLQWIVQQDDIRLLKSQHCYSEAYLPKNIKEWTYLLNCMKETQRKRQCGSLESVKRHSSTVGEDLRFSCDDFSQTLDDKTVERMAKQEMKHHAHSDSASLSGEAFKEGKEKRANLFVHSTSDTDTSKSISNLDSESHSEGQDNSLKVTATPALYCDLSSVECVNGLSLSNGDRDLSPRNSCEEEIPWSLTWSSVGYLLLEHLGGAAAINLLVGHMIEEDDDPSQAWSGLGSDFIQACYTNFLIEGQKDQVSHEMLERMSVFMWAKKPGFVSPLVYHAYKAEYNVVEKRQGEETDVQRVFGQVKSLSNQALKSEDLGGHWGVSTDVSQRCGVCNIPLRTIMSLSVQGAIVFPCGHAYHRCCMSASACPQMH</sequence>
<dbReference type="InterPro" id="IPR036322">
    <property type="entry name" value="WD40_repeat_dom_sf"/>
</dbReference>
<feature type="compositionally biased region" description="Polar residues" evidence="1">
    <location>
        <begin position="1092"/>
        <end position="1115"/>
    </location>
</feature>
<feature type="region of interest" description="Disordered" evidence="1">
    <location>
        <begin position="1906"/>
        <end position="1933"/>
    </location>
</feature>
<dbReference type="EMBL" id="BLXT01003184">
    <property type="protein sequence ID" value="GFO01076.1"/>
    <property type="molecule type" value="Genomic_DNA"/>
</dbReference>
<organism evidence="3 4">
    <name type="scientific">Plakobranchus ocellatus</name>
    <dbReference type="NCBI Taxonomy" id="259542"/>
    <lineage>
        <taxon>Eukaryota</taxon>
        <taxon>Metazoa</taxon>
        <taxon>Spiralia</taxon>
        <taxon>Lophotrochozoa</taxon>
        <taxon>Mollusca</taxon>
        <taxon>Gastropoda</taxon>
        <taxon>Heterobranchia</taxon>
        <taxon>Euthyneura</taxon>
        <taxon>Panpulmonata</taxon>
        <taxon>Sacoglossa</taxon>
        <taxon>Placobranchoidea</taxon>
        <taxon>Plakobranchidae</taxon>
        <taxon>Plakobranchus</taxon>
    </lineage>
</organism>
<feature type="compositionally biased region" description="Low complexity" evidence="1">
    <location>
        <begin position="1449"/>
        <end position="1466"/>
    </location>
</feature>
<keyword evidence="4" id="KW-1185">Reference proteome</keyword>
<feature type="compositionally biased region" description="Basic and acidic residues" evidence="1">
    <location>
        <begin position="544"/>
        <end position="560"/>
    </location>
</feature>
<feature type="compositionally biased region" description="Low complexity" evidence="1">
    <location>
        <begin position="912"/>
        <end position="923"/>
    </location>
</feature>
<protein>
    <submittedName>
        <fullName evidence="3">Hermansky-pudlak syndrome 5 protein homolog</fullName>
    </submittedName>
</protein>
<dbReference type="GO" id="GO:0048066">
    <property type="term" value="P:developmental pigmentation"/>
    <property type="evidence" value="ECO:0007669"/>
    <property type="project" value="TreeGrafter"/>
</dbReference>
<feature type="compositionally biased region" description="Basic and acidic residues" evidence="1">
    <location>
        <begin position="478"/>
        <end position="500"/>
    </location>
</feature>
<feature type="region of interest" description="Disordered" evidence="1">
    <location>
        <begin position="876"/>
        <end position="1016"/>
    </location>
</feature>
<name>A0AAV3ZPT8_9GAST</name>
<dbReference type="Proteomes" id="UP000735302">
    <property type="component" value="Unassembled WGS sequence"/>
</dbReference>
<evidence type="ECO:0000256" key="1">
    <source>
        <dbReference type="SAM" id="MobiDB-lite"/>
    </source>
</evidence>
<comment type="caution">
    <text evidence="3">The sequence shown here is derived from an EMBL/GenBank/DDBJ whole genome shotgun (WGS) entry which is preliminary data.</text>
</comment>
<dbReference type="SUPFAM" id="SSF50978">
    <property type="entry name" value="WD40 repeat-like"/>
    <property type="match status" value="1"/>
</dbReference>
<dbReference type="InterPro" id="IPR056499">
    <property type="entry name" value="Beta-prop_HPS5-like"/>
</dbReference>
<feature type="region of interest" description="Disordered" evidence="1">
    <location>
        <begin position="1080"/>
        <end position="1136"/>
    </location>
</feature>
<proteinExistence type="predicted"/>
<feature type="compositionally biased region" description="Polar residues" evidence="1">
    <location>
        <begin position="924"/>
        <end position="939"/>
    </location>
</feature>
<feature type="region of interest" description="Disordered" evidence="1">
    <location>
        <begin position="476"/>
        <end position="571"/>
    </location>
</feature>
<feature type="region of interest" description="Disordered" evidence="1">
    <location>
        <begin position="1443"/>
        <end position="1466"/>
    </location>
</feature>
<dbReference type="PANTHER" id="PTHR23287:SF18">
    <property type="entry name" value="BLOC-2 COMPLEX MEMBER HPS5"/>
    <property type="match status" value="1"/>
</dbReference>
<reference evidence="3 4" key="1">
    <citation type="journal article" date="2021" name="Elife">
        <title>Chloroplast acquisition without the gene transfer in kleptoplastic sea slugs, Plakobranchus ocellatus.</title>
        <authorList>
            <person name="Maeda T."/>
            <person name="Takahashi S."/>
            <person name="Yoshida T."/>
            <person name="Shimamura S."/>
            <person name="Takaki Y."/>
            <person name="Nagai Y."/>
            <person name="Toyoda A."/>
            <person name="Suzuki Y."/>
            <person name="Arimoto A."/>
            <person name="Ishii H."/>
            <person name="Satoh N."/>
            <person name="Nishiyama T."/>
            <person name="Hasebe M."/>
            <person name="Maruyama T."/>
            <person name="Minagawa J."/>
            <person name="Obokata J."/>
            <person name="Shigenobu S."/>
        </authorList>
    </citation>
    <scope>NUCLEOTIDE SEQUENCE [LARGE SCALE GENOMIC DNA]</scope>
</reference>
<accession>A0AAV3ZPT8</accession>
<evidence type="ECO:0000259" key="2">
    <source>
        <dbReference type="Pfam" id="PF23756"/>
    </source>
</evidence>
<dbReference type="Gene3D" id="2.130.10.10">
    <property type="entry name" value="YVTN repeat-like/Quinoprotein amine dehydrogenase"/>
    <property type="match status" value="1"/>
</dbReference>
<feature type="compositionally biased region" description="Basic residues" evidence="1">
    <location>
        <begin position="901"/>
        <end position="911"/>
    </location>
</feature>
<dbReference type="GO" id="GO:0005737">
    <property type="term" value="C:cytoplasm"/>
    <property type="evidence" value="ECO:0007669"/>
    <property type="project" value="TreeGrafter"/>
</dbReference>
<feature type="region of interest" description="Disordered" evidence="1">
    <location>
        <begin position="801"/>
        <end position="826"/>
    </location>
</feature>
<feature type="region of interest" description="Disordered" evidence="1">
    <location>
        <begin position="1030"/>
        <end position="1057"/>
    </location>
</feature>
<feature type="domain" description="HPS5-like beta-propeller" evidence="2">
    <location>
        <begin position="15"/>
        <end position="340"/>
    </location>
</feature>
<dbReference type="InterPro" id="IPR015943">
    <property type="entry name" value="WD40/YVTN_repeat-like_dom_sf"/>
</dbReference>
<feature type="compositionally biased region" description="Polar residues" evidence="1">
    <location>
        <begin position="810"/>
        <end position="824"/>
    </location>
</feature>
<dbReference type="PANTHER" id="PTHR23287">
    <property type="entry name" value="RUBY-EYE2-LIKE PROTEIN"/>
    <property type="match status" value="1"/>
</dbReference>
<gene>
    <name evidence="3" type="ORF">PoB_002758100</name>
</gene>
<feature type="compositionally biased region" description="Basic and acidic residues" evidence="1">
    <location>
        <begin position="963"/>
        <end position="983"/>
    </location>
</feature>
<feature type="compositionally biased region" description="Low complexity" evidence="1">
    <location>
        <begin position="1116"/>
        <end position="1125"/>
    </location>
</feature>
<evidence type="ECO:0000313" key="4">
    <source>
        <dbReference type="Proteomes" id="UP000735302"/>
    </source>
</evidence>